<accession>A0A444JCC9</accession>
<gene>
    <name evidence="1" type="ORF">VU00_10271</name>
</gene>
<comment type="caution">
    <text evidence="1">The sequence shown here is derived from an EMBL/GenBank/DDBJ whole genome shotgun (WGS) entry which is preliminary data.</text>
</comment>
<feature type="non-terminal residue" evidence="1">
    <location>
        <position position="1"/>
    </location>
</feature>
<sequence length="62" mass="6575">VADDIIHPGLRAVQFQCNEVAVLVDIIPERSAVTGGFSDQAALEVVVKMGGCAGDVFFLRQT</sequence>
<evidence type="ECO:0000313" key="2">
    <source>
        <dbReference type="Proteomes" id="UP000287615"/>
    </source>
</evidence>
<name>A0A444JCC9_9BACT</name>
<dbReference type="EMBL" id="MTKR01000027">
    <property type="protein sequence ID" value="RWX50744.1"/>
    <property type="molecule type" value="Genomic_DNA"/>
</dbReference>
<dbReference type="Proteomes" id="UP000287615">
    <property type="component" value="Unassembled WGS sequence"/>
</dbReference>
<proteinExistence type="predicted"/>
<organism evidence="1 2">
    <name type="scientific">Candidatus Electrothrix marina</name>
    <dbReference type="NCBI Taxonomy" id="1859130"/>
    <lineage>
        <taxon>Bacteria</taxon>
        <taxon>Pseudomonadati</taxon>
        <taxon>Thermodesulfobacteriota</taxon>
        <taxon>Desulfobulbia</taxon>
        <taxon>Desulfobulbales</taxon>
        <taxon>Desulfobulbaceae</taxon>
        <taxon>Candidatus Electrothrix</taxon>
    </lineage>
</organism>
<reference evidence="1 2" key="1">
    <citation type="submission" date="2017-01" db="EMBL/GenBank/DDBJ databases">
        <title>The cable genome- insights into the physiology and evolution of filamentous bacteria capable of sulfide oxidation via long distance electron transfer.</title>
        <authorList>
            <person name="Schreiber L."/>
            <person name="Bjerg J.T."/>
            <person name="Boggild A."/>
            <person name="Van De Vossenberg J."/>
            <person name="Meysman F."/>
            <person name="Nielsen L.P."/>
            <person name="Schramm A."/>
            <person name="Kjeldsen K.U."/>
        </authorList>
    </citation>
    <scope>NUCLEOTIDE SEQUENCE [LARGE SCALE GENOMIC DNA]</scope>
    <source>
        <strain evidence="1">A3</strain>
    </source>
</reference>
<dbReference type="AlphaFoldDB" id="A0A444JCC9"/>
<protein>
    <submittedName>
        <fullName evidence="1">Uncharacterized protein</fullName>
    </submittedName>
</protein>
<evidence type="ECO:0000313" key="1">
    <source>
        <dbReference type="EMBL" id="RWX50744.1"/>
    </source>
</evidence>